<accession>A0A1C3RLJ8</accession>
<dbReference type="STRING" id="1867952.MTBPR1_80172"/>
<evidence type="ECO:0000313" key="2">
    <source>
        <dbReference type="Proteomes" id="UP000231658"/>
    </source>
</evidence>
<keyword evidence="2" id="KW-1185">Reference proteome</keyword>
<gene>
    <name evidence="1" type="ORF">MTBPR1_80172</name>
</gene>
<proteinExistence type="predicted"/>
<dbReference type="Proteomes" id="UP000231658">
    <property type="component" value="Unassembled WGS sequence"/>
</dbReference>
<dbReference type="RefSeq" id="WP_069190110.1">
    <property type="nucleotide sequence ID" value="NZ_FLYE01000047.1"/>
</dbReference>
<dbReference type="EMBL" id="FLYE01000047">
    <property type="protein sequence ID" value="SCA58118.1"/>
    <property type="molecule type" value="Genomic_DNA"/>
</dbReference>
<name>A0A1C3RLJ8_9PROT</name>
<reference evidence="1 2" key="1">
    <citation type="submission" date="2016-07" db="EMBL/GenBank/DDBJ databases">
        <authorList>
            <person name="Lefevre C.T."/>
        </authorList>
    </citation>
    <scope>NUCLEOTIDE SEQUENCE [LARGE SCALE GENOMIC DNA]</scope>
    <source>
        <strain evidence="1">PR1</strain>
    </source>
</reference>
<protein>
    <submittedName>
        <fullName evidence="1">Uncharacterized protein</fullName>
    </submittedName>
</protein>
<evidence type="ECO:0000313" key="1">
    <source>
        <dbReference type="EMBL" id="SCA58118.1"/>
    </source>
</evidence>
<organism evidence="1 2">
    <name type="scientific">Candidatus Terasakiella magnetica</name>
    <dbReference type="NCBI Taxonomy" id="1867952"/>
    <lineage>
        <taxon>Bacteria</taxon>
        <taxon>Pseudomonadati</taxon>
        <taxon>Pseudomonadota</taxon>
        <taxon>Alphaproteobacteria</taxon>
        <taxon>Rhodospirillales</taxon>
        <taxon>Terasakiellaceae</taxon>
        <taxon>Terasakiella</taxon>
    </lineage>
</organism>
<dbReference type="AlphaFoldDB" id="A0A1C3RLJ8"/>
<sequence>MKIAFNVHAVDLGICTLSGKGDTGDVKAALQAAQIAATFKKRYTDLLKRIDDASGAGIMTAEEHQEAMEWLGEAGGN</sequence>